<dbReference type="Proteomes" id="UP001597427">
    <property type="component" value="Unassembled WGS sequence"/>
</dbReference>
<evidence type="ECO:0000313" key="2">
    <source>
        <dbReference type="Proteomes" id="UP001597427"/>
    </source>
</evidence>
<dbReference type="RefSeq" id="WP_379982067.1">
    <property type="nucleotide sequence ID" value="NZ_JBHUMO010000056.1"/>
</dbReference>
<organism evidence="1 2">
    <name type="scientific">Enterococcus camelliae</name>
    <dbReference type="NCBI Taxonomy" id="453959"/>
    <lineage>
        <taxon>Bacteria</taxon>
        <taxon>Bacillati</taxon>
        <taxon>Bacillota</taxon>
        <taxon>Bacilli</taxon>
        <taxon>Lactobacillales</taxon>
        <taxon>Enterococcaceae</taxon>
        <taxon>Enterococcus</taxon>
    </lineage>
</organism>
<keyword evidence="2" id="KW-1185">Reference proteome</keyword>
<evidence type="ECO:0000313" key="1">
    <source>
        <dbReference type="EMBL" id="MFD2729574.1"/>
    </source>
</evidence>
<comment type="caution">
    <text evidence="1">The sequence shown here is derived from an EMBL/GenBank/DDBJ whole genome shotgun (WGS) entry which is preliminary data.</text>
</comment>
<proteinExistence type="predicted"/>
<gene>
    <name evidence="1" type="ORF">ACFSR0_09090</name>
</gene>
<name>A0ABW5TKJ4_9ENTE</name>
<protein>
    <recommendedName>
        <fullName evidence="3">Competence protein ComGG</fullName>
    </recommendedName>
</protein>
<accession>A0ABW5TKJ4</accession>
<reference evidence="2" key="1">
    <citation type="journal article" date="2019" name="Int. J. Syst. Evol. Microbiol.">
        <title>The Global Catalogue of Microorganisms (GCM) 10K type strain sequencing project: providing services to taxonomists for standard genome sequencing and annotation.</title>
        <authorList>
            <consortium name="The Broad Institute Genomics Platform"/>
            <consortium name="The Broad Institute Genome Sequencing Center for Infectious Disease"/>
            <person name="Wu L."/>
            <person name="Ma J."/>
        </authorList>
    </citation>
    <scope>NUCLEOTIDE SEQUENCE [LARGE SCALE GENOMIC DNA]</scope>
    <source>
        <strain evidence="2">TISTR 932</strain>
    </source>
</reference>
<sequence length="120" mass="14005">MVAISLLFFLLTFLYMVRSSAHYAKASRELIAYNYQLRIMEELFLQKYEKQLLSAQPGVNGTIQYNLGEIRFKTTTTYIEYTIVANSRVYHQRTIARSEEAKEAKELHETAVKKTVSEKK</sequence>
<evidence type="ECO:0008006" key="3">
    <source>
        <dbReference type="Google" id="ProtNLM"/>
    </source>
</evidence>
<dbReference type="EMBL" id="JBHUMO010000056">
    <property type="protein sequence ID" value="MFD2729574.1"/>
    <property type="molecule type" value="Genomic_DNA"/>
</dbReference>